<sequence>MTLTVGSIIGSFFTTLSKLHAVPSVPTPFPDRLAKLDPALSTLDNEIYNAQTFDWSKSGLDLLNPARVGYFMDKLHRYVSSLEPGADGVVTIVDLGCGAGIAIEAIHAAIVSAAHDASAITQTKDGLFDGKHTYKLIGIDLSPRSIETARQKARARSLCIEYIVGDIYHLPFPHASVDAIICSDVLEHLFDLPAAFASISASLKPNAIFTFDTINRTPASYYLSIWILQDLLKAMQGDAHDHRLFVTPDEAHAVMQRSGLSPGPESDLVGLRPGVRFPPAALYRLTTGAGFIMSILDEFQLSKDLSISYLHWCRKVED</sequence>
<comment type="caution">
    <text evidence="2">The sequence shown here is derived from an EMBL/GenBank/DDBJ whole genome shotgun (WGS) entry which is preliminary data.</text>
</comment>
<evidence type="ECO:0000313" key="3">
    <source>
        <dbReference type="Proteomes" id="UP000306050"/>
    </source>
</evidence>
<dbReference type="AlphaFoldDB" id="A0A4U7L093"/>
<keyword evidence="3" id="KW-1185">Reference proteome</keyword>
<name>A0A4U7L093_9BASI</name>
<dbReference type="InterPro" id="IPR029063">
    <property type="entry name" value="SAM-dependent_MTases_sf"/>
</dbReference>
<dbReference type="SUPFAM" id="SSF53335">
    <property type="entry name" value="S-adenosyl-L-methionine-dependent methyltransferases"/>
    <property type="match status" value="1"/>
</dbReference>
<proteinExistence type="predicted"/>
<dbReference type="GeneID" id="40723123"/>
<dbReference type="KEGG" id="sgra:EX895_000228"/>
<dbReference type="EMBL" id="SRRM01000002">
    <property type="protein sequence ID" value="TKY90230.1"/>
    <property type="molecule type" value="Genomic_DNA"/>
</dbReference>
<dbReference type="PANTHER" id="PTHR43464">
    <property type="entry name" value="METHYLTRANSFERASE"/>
    <property type="match status" value="1"/>
</dbReference>
<dbReference type="CDD" id="cd02440">
    <property type="entry name" value="AdoMet_MTases"/>
    <property type="match status" value="1"/>
</dbReference>
<evidence type="ECO:0000259" key="1">
    <source>
        <dbReference type="Pfam" id="PF08241"/>
    </source>
</evidence>
<dbReference type="OrthoDB" id="10017101at2759"/>
<gene>
    <name evidence="2" type="ORF">EX895_000228</name>
</gene>
<dbReference type="GO" id="GO:0010420">
    <property type="term" value="F:polyprenyldihydroxybenzoate methyltransferase activity"/>
    <property type="evidence" value="ECO:0007669"/>
    <property type="project" value="TreeGrafter"/>
</dbReference>
<dbReference type="Gene3D" id="3.40.50.150">
    <property type="entry name" value="Vaccinia Virus protein VP39"/>
    <property type="match status" value="1"/>
</dbReference>
<accession>A0A4U7L093</accession>
<dbReference type="Pfam" id="PF08241">
    <property type="entry name" value="Methyltransf_11"/>
    <property type="match status" value="1"/>
</dbReference>
<dbReference type="Proteomes" id="UP000306050">
    <property type="component" value="Chromosome SGRAM_1"/>
</dbReference>
<dbReference type="InterPro" id="IPR013216">
    <property type="entry name" value="Methyltransf_11"/>
</dbReference>
<organism evidence="2 3">
    <name type="scientific">Sporisorium graminicola</name>
    <dbReference type="NCBI Taxonomy" id="280036"/>
    <lineage>
        <taxon>Eukaryota</taxon>
        <taxon>Fungi</taxon>
        <taxon>Dikarya</taxon>
        <taxon>Basidiomycota</taxon>
        <taxon>Ustilaginomycotina</taxon>
        <taxon>Ustilaginomycetes</taxon>
        <taxon>Ustilaginales</taxon>
        <taxon>Ustilaginaceae</taxon>
        <taxon>Sporisorium</taxon>
    </lineage>
</organism>
<protein>
    <recommendedName>
        <fullName evidence="1">Methyltransferase type 11 domain-containing protein</fullName>
    </recommendedName>
</protein>
<dbReference type="PANTHER" id="PTHR43464:SF23">
    <property type="entry name" value="JUVENILE HORMONE ACID O-METHYLTRANSFERASE"/>
    <property type="match status" value="1"/>
</dbReference>
<evidence type="ECO:0000313" key="2">
    <source>
        <dbReference type="EMBL" id="TKY90230.1"/>
    </source>
</evidence>
<dbReference type="RefSeq" id="XP_029742215.1">
    <property type="nucleotide sequence ID" value="XM_029880829.1"/>
</dbReference>
<reference evidence="2 3" key="1">
    <citation type="submission" date="2019-05" db="EMBL/GenBank/DDBJ databases">
        <title>Sporisorium graminicola CBS 10092 draft sequencing and annotation.</title>
        <authorList>
            <person name="Solano-Gonzalez S."/>
            <person name="Caddick M.X."/>
            <person name="Darby A."/>
        </authorList>
    </citation>
    <scope>NUCLEOTIDE SEQUENCE [LARGE SCALE GENOMIC DNA]</scope>
    <source>
        <strain evidence="2 3">CBS 10092</strain>
    </source>
</reference>
<feature type="domain" description="Methyltransferase type 11" evidence="1">
    <location>
        <begin position="133"/>
        <end position="210"/>
    </location>
</feature>